<dbReference type="Gene3D" id="3.40.50.1820">
    <property type="entry name" value="alpha/beta hydrolase"/>
    <property type="match status" value="1"/>
</dbReference>
<dbReference type="RefSeq" id="WP_377003824.1">
    <property type="nucleotide sequence ID" value="NZ_JBHSGG010000017.1"/>
</dbReference>
<sequence length="261" mass="27618">MIRTALIATLLLSACAAPPRAARPDAPQGTFVERSVEVAGATHRYRVFVPAAAAPRPVVLFLHGSGERGDDNRAQLEVGLGPHVRAHAATFPAIVVFPQSPAGSSWRGTSAQVALAALEAATAEFGGDRDRTYLTGISRGGYGTWEIALAEPDRFAAVVPVCGGLTPPPARPDLHVAPVAGDADPFAAAAARLRGTPAWLFHGGRDDLVPPEQSRRMAAALEAAGGEVRYTEFPDANHNSWAPAYATPDLWPWLFAQRRRP</sequence>
<feature type="signal peptide" evidence="2">
    <location>
        <begin position="1"/>
        <end position="21"/>
    </location>
</feature>
<evidence type="ECO:0000256" key="2">
    <source>
        <dbReference type="SAM" id="SignalP"/>
    </source>
</evidence>
<accession>A0ABV9NJ03</accession>
<evidence type="ECO:0000256" key="1">
    <source>
        <dbReference type="ARBA" id="ARBA00022729"/>
    </source>
</evidence>
<dbReference type="PANTHER" id="PTHR43037:SF1">
    <property type="entry name" value="BLL1128 PROTEIN"/>
    <property type="match status" value="1"/>
</dbReference>
<protein>
    <submittedName>
        <fullName evidence="4">Prolyl oligopeptidase family serine peptidase</fullName>
    </submittedName>
</protein>
<gene>
    <name evidence="4" type="ORF">ACFO3Q_06455</name>
</gene>
<dbReference type="InterPro" id="IPR029058">
    <property type="entry name" value="AB_hydrolase_fold"/>
</dbReference>
<evidence type="ECO:0000313" key="5">
    <source>
        <dbReference type="Proteomes" id="UP001595892"/>
    </source>
</evidence>
<dbReference type="EMBL" id="JBHSGG010000017">
    <property type="protein sequence ID" value="MFC4727810.1"/>
    <property type="molecule type" value="Genomic_DNA"/>
</dbReference>
<reference evidence="5" key="1">
    <citation type="journal article" date="2019" name="Int. J. Syst. Evol. Microbiol.">
        <title>The Global Catalogue of Microorganisms (GCM) 10K type strain sequencing project: providing services to taxonomists for standard genome sequencing and annotation.</title>
        <authorList>
            <consortium name="The Broad Institute Genomics Platform"/>
            <consortium name="The Broad Institute Genome Sequencing Center for Infectious Disease"/>
            <person name="Wu L."/>
            <person name="Ma J."/>
        </authorList>
    </citation>
    <scope>NUCLEOTIDE SEQUENCE [LARGE SCALE GENOMIC DNA]</scope>
    <source>
        <strain evidence="5">CGMCC 1.13574</strain>
    </source>
</reference>
<dbReference type="Pfam" id="PF00326">
    <property type="entry name" value="Peptidase_S9"/>
    <property type="match status" value="1"/>
</dbReference>
<keyword evidence="1 2" id="KW-0732">Signal</keyword>
<comment type="caution">
    <text evidence="4">The sequence shown here is derived from an EMBL/GenBank/DDBJ whole genome shotgun (WGS) entry which is preliminary data.</text>
</comment>
<dbReference type="SUPFAM" id="SSF53474">
    <property type="entry name" value="alpha/beta-Hydrolases"/>
    <property type="match status" value="1"/>
</dbReference>
<keyword evidence="5" id="KW-1185">Reference proteome</keyword>
<feature type="domain" description="Peptidase S9 prolyl oligopeptidase catalytic" evidence="3">
    <location>
        <begin position="193"/>
        <end position="243"/>
    </location>
</feature>
<dbReference type="Proteomes" id="UP001595892">
    <property type="component" value="Unassembled WGS sequence"/>
</dbReference>
<dbReference type="PROSITE" id="PS51257">
    <property type="entry name" value="PROKAR_LIPOPROTEIN"/>
    <property type="match status" value="1"/>
</dbReference>
<dbReference type="InterPro" id="IPR050955">
    <property type="entry name" value="Plant_Biomass_Hydrol_Est"/>
</dbReference>
<evidence type="ECO:0000313" key="4">
    <source>
        <dbReference type="EMBL" id="MFC4727810.1"/>
    </source>
</evidence>
<evidence type="ECO:0000259" key="3">
    <source>
        <dbReference type="Pfam" id="PF00326"/>
    </source>
</evidence>
<feature type="chain" id="PRO_5045495948" evidence="2">
    <location>
        <begin position="22"/>
        <end position="261"/>
    </location>
</feature>
<dbReference type="InterPro" id="IPR001375">
    <property type="entry name" value="Peptidase_S9_cat"/>
</dbReference>
<proteinExistence type="predicted"/>
<organism evidence="4 5">
    <name type="scientific">Coralloluteibacterium thermophilum</name>
    <dbReference type="NCBI Taxonomy" id="2707049"/>
    <lineage>
        <taxon>Bacteria</taxon>
        <taxon>Pseudomonadati</taxon>
        <taxon>Pseudomonadota</taxon>
        <taxon>Gammaproteobacteria</taxon>
        <taxon>Lysobacterales</taxon>
        <taxon>Lysobacteraceae</taxon>
        <taxon>Coralloluteibacterium</taxon>
    </lineage>
</organism>
<name>A0ABV9NJ03_9GAMM</name>
<dbReference type="PANTHER" id="PTHR43037">
    <property type="entry name" value="UNNAMED PRODUCT-RELATED"/>
    <property type="match status" value="1"/>
</dbReference>